<dbReference type="OrthoDB" id="6537995at2759"/>
<keyword evidence="3" id="KW-0548">Nucleotidyltransferase</keyword>
<sequence>MRTSNLNLTLLSRNDSTNLENSNLRQGDIVEYIICEDGSGNPATQRAYHRTEMEENKDLKIGKVFGSERKKGHTSANLL</sequence>
<keyword evidence="4" id="KW-0239">DNA-directed DNA polymerase</keyword>
<keyword evidence="6" id="KW-1185">Reference proteome</keyword>
<protein>
    <recommendedName>
        <fullName evidence="1">DNA-directed DNA polymerase</fullName>
        <ecNumber evidence="1">2.7.7.7</ecNumber>
    </recommendedName>
</protein>
<evidence type="ECO:0000256" key="2">
    <source>
        <dbReference type="ARBA" id="ARBA00022679"/>
    </source>
</evidence>
<dbReference type="EMBL" id="CANHGI010000003">
    <property type="protein sequence ID" value="CAI5446295.1"/>
    <property type="molecule type" value="Genomic_DNA"/>
</dbReference>
<name>A0A9P1IKI3_9PELO</name>
<organism evidence="5 6">
    <name type="scientific">Caenorhabditis angaria</name>
    <dbReference type="NCBI Taxonomy" id="860376"/>
    <lineage>
        <taxon>Eukaryota</taxon>
        <taxon>Metazoa</taxon>
        <taxon>Ecdysozoa</taxon>
        <taxon>Nematoda</taxon>
        <taxon>Chromadorea</taxon>
        <taxon>Rhabditida</taxon>
        <taxon>Rhabditina</taxon>
        <taxon>Rhabditomorpha</taxon>
        <taxon>Rhabditoidea</taxon>
        <taxon>Rhabditidae</taxon>
        <taxon>Peloderinae</taxon>
        <taxon>Caenorhabditis</taxon>
    </lineage>
</organism>
<dbReference type="EC" id="2.7.7.7" evidence="1"/>
<evidence type="ECO:0000256" key="4">
    <source>
        <dbReference type="ARBA" id="ARBA00022932"/>
    </source>
</evidence>
<accession>A0A9P1IKI3</accession>
<dbReference type="Gene3D" id="1.10.132.60">
    <property type="entry name" value="DNA polymerase family B, C-terminal domain"/>
    <property type="match status" value="1"/>
</dbReference>
<dbReference type="InterPro" id="IPR042087">
    <property type="entry name" value="DNA_pol_B_thumb"/>
</dbReference>
<keyword evidence="2" id="KW-0808">Transferase</keyword>
<evidence type="ECO:0000256" key="3">
    <source>
        <dbReference type="ARBA" id="ARBA00022695"/>
    </source>
</evidence>
<evidence type="ECO:0000256" key="1">
    <source>
        <dbReference type="ARBA" id="ARBA00012417"/>
    </source>
</evidence>
<gene>
    <name evidence="5" type="ORF">CAMP_LOCUS8932</name>
</gene>
<dbReference type="GO" id="GO:0003887">
    <property type="term" value="F:DNA-directed DNA polymerase activity"/>
    <property type="evidence" value="ECO:0007669"/>
    <property type="project" value="UniProtKB-KW"/>
</dbReference>
<reference evidence="5" key="1">
    <citation type="submission" date="2022-11" db="EMBL/GenBank/DDBJ databases">
        <authorList>
            <person name="Kikuchi T."/>
        </authorList>
    </citation>
    <scope>NUCLEOTIDE SEQUENCE</scope>
    <source>
        <strain evidence="5">PS1010</strain>
    </source>
</reference>
<comment type="caution">
    <text evidence="5">The sequence shown here is derived from an EMBL/GenBank/DDBJ whole genome shotgun (WGS) entry which is preliminary data.</text>
</comment>
<evidence type="ECO:0000313" key="5">
    <source>
        <dbReference type="EMBL" id="CAI5446295.1"/>
    </source>
</evidence>
<dbReference type="AlphaFoldDB" id="A0A9P1IKI3"/>
<proteinExistence type="predicted"/>
<dbReference type="Proteomes" id="UP001152747">
    <property type="component" value="Unassembled WGS sequence"/>
</dbReference>
<evidence type="ECO:0000313" key="6">
    <source>
        <dbReference type="Proteomes" id="UP001152747"/>
    </source>
</evidence>